<dbReference type="RefSeq" id="XP_035318728.1">
    <property type="nucleotide sequence ID" value="XM_035465463.1"/>
</dbReference>
<dbReference type="Proteomes" id="UP000749293">
    <property type="component" value="Unassembled WGS sequence"/>
</dbReference>
<feature type="chain" id="PRO_5040491540" description="Cerato-platanin" evidence="1">
    <location>
        <begin position="19"/>
        <end position="218"/>
    </location>
</feature>
<protein>
    <recommendedName>
        <fullName evidence="4">Cerato-platanin</fullName>
    </recommendedName>
</protein>
<dbReference type="AlphaFoldDB" id="A0A9P5D147"/>
<feature type="signal peptide" evidence="1">
    <location>
        <begin position="1"/>
        <end position="18"/>
    </location>
</feature>
<accession>A0A9P5D147</accession>
<dbReference type="OrthoDB" id="5370830at2759"/>
<proteinExistence type="predicted"/>
<evidence type="ECO:0008006" key="4">
    <source>
        <dbReference type="Google" id="ProtNLM"/>
    </source>
</evidence>
<dbReference type="PANTHER" id="PTHR38850">
    <property type="entry name" value="CERATO-PLATANIN"/>
    <property type="match status" value="1"/>
</dbReference>
<evidence type="ECO:0000256" key="1">
    <source>
        <dbReference type="SAM" id="SignalP"/>
    </source>
</evidence>
<keyword evidence="1" id="KW-0732">Signal</keyword>
<gene>
    <name evidence="2" type="ORF">GMORB2_3487</name>
</gene>
<comment type="caution">
    <text evidence="2">The sequence shown here is derived from an EMBL/GenBank/DDBJ whole genome shotgun (WGS) entry which is preliminary data.</text>
</comment>
<keyword evidence="3" id="KW-1185">Reference proteome</keyword>
<evidence type="ECO:0000313" key="2">
    <source>
        <dbReference type="EMBL" id="KAF4120076.1"/>
    </source>
</evidence>
<organism evidence="2 3">
    <name type="scientific">Geosmithia morbida</name>
    <dbReference type="NCBI Taxonomy" id="1094350"/>
    <lineage>
        <taxon>Eukaryota</taxon>
        <taxon>Fungi</taxon>
        <taxon>Dikarya</taxon>
        <taxon>Ascomycota</taxon>
        <taxon>Pezizomycotina</taxon>
        <taxon>Sordariomycetes</taxon>
        <taxon>Hypocreomycetidae</taxon>
        <taxon>Hypocreales</taxon>
        <taxon>Bionectriaceae</taxon>
        <taxon>Geosmithia</taxon>
    </lineage>
</organism>
<dbReference type="EMBL" id="JAANYQ010000019">
    <property type="protein sequence ID" value="KAF4120076.1"/>
    <property type="molecule type" value="Genomic_DNA"/>
</dbReference>
<evidence type="ECO:0000313" key="3">
    <source>
        <dbReference type="Proteomes" id="UP000749293"/>
    </source>
</evidence>
<reference evidence="2" key="1">
    <citation type="submission" date="2020-03" db="EMBL/GenBank/DDBJ databases">
        <title>Site-based positive gene gene selection in Geosmithia morbida across the United States reveals a broad range of putative effectors and factors for local host and environmental adapation.</title>
        <authorList>
            <person name="Onufrak A."/>
            <person name="Murdoch R.W."/>
            <person name="Gazis R."/>
            <person name="Huff M."/>
            <person name="Staton M."/>
            <person name="Klingeman W."/>
            <person name="Hadziabdic D."/>
        </authorList>
    </citation>
    <scope>NUCLEOTIDE SEQUENCE</scope>
    <source>
        <strain evidence="2">1262</strain>
    </source>
</reference>
<name>A0A9P5D147_9HYPO</name>
<dbReference type="PANTHER" id="PTHR38850:SF2">
    <property type="entry name" value="CERATO-PLATANIN"/>
    <property type="match status" value="1"/>
</dbReference>
<dbReference type="GeneID" id="55969715"/>
<sequence>MYTAITAVLAASATMVSAGAIPLMRRDAASVTPHVEYSSSVGVVGCKINTNRVAYWPMSVNCNDICVKVSNGDKSLHLLKIDTSGGAYDISYDAWNELGFGSSAREDPHMGGGIDMTYEFVDNSECSHLLDDGKLPLLAANSMNYVSSCLAEPSSWVAKNYKLYNILDSVCHSGIDEECSVDLSVSNQPTCPSGLGSNSPLDNPVWNISYGTGKLVKA</sequence>